<protein>
    <submittedName>
        <fullName evidence="10">RDD family protein</fullName>
    </submittedName>
</protein>
<comment type="caution">
    <text evidence="10">The sequence shown here is derived from an EMBL/GenBank/DDBJ whole genome shotgun (WGS) entry which is preliminary data.</text>
</comment>
<dbReference type="SMART" id="SM00240">
    <property type="entry name" value="FHA"/>
    <property type="match status" value="1"/>
</dbReference>
<keyword evidence="6 8" id="KW-0472">Membrane</keyword>
<sequence>MNQTRYCSTCGALLPEGAAVCGECGARYQASPYERRATDAPDAWSPSPRARSRDLGQEDSGPAEEEGIQLLSREDLAPREAGATTMRGADQYDRRMVTQPGTQPGGDPGASPVYGSPAPAPVSATPGEGGPAALDPPLDGCVSAPAAKRLLAAIVDGVIHVVVLVPLIIGIVLIATQESPGTLAAVLTGIGVALPVGYAVVIIWLHGAKGFTPGKLALGLRTARVSEGGRLGFLRSLGRAVLYRLFPLLFALSIFLDPRGTLRGFHDRVVDSVVVDVKAGRDPLRPRADDFERRSDEEYLGAPSVAVDAHDNLLAAPGAAWSGGVPSAPSAQPAGAPGAADALWSPPSASAAPAPEAAPSSGPSAAPAEQWGPPAPAASAPVDQPPVSSAPSGAGHESWAPSAPSAPAQAEQPAPAWEPPPSTEQPVPPAEPAQPASPVQPAQPAQFFPSAPPAQPVAGYAPPPQESFAPAPVPEQSGDITGDAWAAQPAVDGPAEAETAVGADEVDEQTRMTAPVGEDLGDLEATRISAVSLPPVHRALLTVDDGTEHRLDRTTVLGRNPSAEEGEAGVVLPDPTRSVSKTHLRVEPTAEGVTVTDLGSTNGSAILLQDGTREALVPHTATEVPAGARVGIGDRWLTVEREQ</sequence>
<dbReference type="Proteomes" id="UP001597280">
    <property type="component" value="Unassembled WGS sequence"/>
</dbReference>
<dbReference type="PROSITE" id="PS50006">
    <property type="entry name" value="FHA_DOMAIN"/>
    <property type="match status" value="1"/>
</dbReference>
<organism evidence="10 11">
    <name type="scientific">Brachybacterium rhamnosum</name>
    <dbReference type="NCBI Taxonomy" id="173361"/>
    <lineage>
        <taxon>Bacteria</taxon>
        <taxon>Bacillati</taxon>
        <taxon>Actinomycetota</taxon>
        <taxon>Actinomycetes</taxon>
        <taxon>Micrococcales</taxon>
        <taxon>Dermabacteraceae</taxon>
        <taxon>Brachybacterium</taxon>
    </lineage>
</organism>
<dbReference type="InterPro" id="IPR010432">
    <property type="entry name" value="RDD"/>
</dbReference>
<feature type="region of interest" description="Disordered" evidence="7">
    <location>
        <begin position="323"/>
        <end position="519"/>
    </location>
</feature>
<evidence type="ECO:0000259" key="9">
    <source>
        <dbReference type="PROSITE" id="PS50006"/>
    </source>
</evidence>
<evidence type="ECO:0000256" key="5">
    <source>
        <dbReference type="ARBA" id="ARBA00022989"/>
    </source>
</evidence>
<keyword evidence="5 8" id="KW-1133">Transmembrane helix</keyword>
<dbReference type="PANTHER" id="PTHR36115">
    <property type="entry name" value="PROLINE-RICH ANTIGEN HOMOLOG-RELATED"/>
    <property type="match status" value="1"/>
</dbReference>
<name>A0ABW4Q0N9_9MICO</name>
<dbReference type="Pfam" id="PF00498">
    <property type="entry name" value="FHA"/>
    <property type="match status" value="1"/>
</dbReference>
<evidence type="ECO:0000313" key="11">
    <source>
        <dbReference type="Proteomes" id="UP001597280"/>
    </source>
</evidence>
<dbReference type="InterPro" id="IPR051791">
    <property type="entry name" value="Pra-immunoreactive"/>
</dbReference>
<dbReference type="EMBL" id="JBHUFL010000010">
    <property type="protein sequence ID" value="MFD1836592.1"/>
    <property type="molecule type" value="Genomic_DNA"/>
</dbReference>
<proteinExistence type="predicted"/>
<feature type="compositionally biased region" description="Pro residues" evidence="7">
    <location>
        <begin position="450"/>
        <end position="465"/>
    </location>
</feature>
<evidence type="ECO:0000256" key="6">
    <source>
        <dbReference type="ARBA" id="ARBA00023136"/>
    </source>
</evidence>
<evidence type="ECO:0000256" key="1">
    <source>
        <dbReference type="ARBA" id="ARBA00004651"/>
    </source>
</evidence>
<feature type="region of interest" description="Disordered" evidence="7">
    <location>
        <begin position="32"/>
        <end position="134"/>
    </location>
</feature>
<dbReference type="SUPFAM" id="SSF49879">
    <property type="entry name" value="SMAD/FHA domain"/>
    <property type="match status" value="1"/>
</dbReference>
<feature type="transmembrane region" description="Helical" evidence="8">
    <location>
        <begin position="150"/>
        <end position="175"/>
    </location>
</feature>
<keyword evidence="11" id="KW-1185">Reference proteome</keyword>
<dbReference type="CDD" id="cd00060">
    <property type="entry name" value="FHA"/>
    <property type="match status" value="1"/>
</dbReference>
<evidence type="ECO:0000313" key="10">
    <source>
        <dbReference type="EMBL" id="MFD1836592.1"/>
    </source>
</evidence>
<feature type="compositionally biased region" description="Pro residues" evidence="7">
    <location>
        <begin position="416"/>
        <end position="432"/>
    </location>
</feature>
<gene>
    <name evidence="10" type="ORF">ACFSDA_16145</name>
</gene>
<feature type="compositionally biased region" description="Low complexity" evidence="7">
    <location>
        <begin position="323"/>
        <end position="368"/>
    </location>
</feature>
<dbReference type="Gene3D" id="2.60.200.20">
    <property type="match status" value="1"/>
</dbReference>
<evidence type="ECO:0000256" key="4">
    <source>
        <dbReference type="ARBA" id="ARBA00022692"/>
    </source>
</evidence>
<dbReference type="Pfam" id="PF06271">
    <property type="entry name" value="RDD"/>
    <property type="match status" value="1"/>
</dbReference>
<keyword evidence="4 8" id="KW-0812">Transmembrane</keyword>
<feature type="transmembrane region" description="Helical" evidence="8">
    <location>
        <begin position="240"/>
        <end position="256"/>
    </location>
</feature>
<reference evidence="11" key="1">
    <citation type="journal article" date="2019" name="Int. J. Syst. Evol. Microbiol.">
        <title>The Global Catalogue of Microorganisms (GCM) 10K type strain sequencing project: providing services to taxonomists for standard genome sequencing and annotation.</title>
        <authorList>
            <consortium name="The Broad Institute Genomics Platform"/>
            <consortium name="The Broad Institute Genome Sequencing Center for Infectious Disease"/>
            <person name="Wu L."/>
            <person name="Ma J."/>
        </authorList>
    </citation>
    <scope>NUCLEOTIDE SEQUENCE [LARGE SCALE GENOMIC DNA]</scope>
    <source>
        <strain evidence="11">JCM 11650</strain>
    </source>
</reference>
<feature type="domain" description="FHA" evidence="9">
    <location>
        <begin position="555"/>
        <end position="606"/>
    </location>
</feature>
<keyword evidence="2" id="KW-1003">Cell membrane</keyword>
<feature type="compositionally biased region" description="Low complexity" evidence="7">
    <location>
        <begin position="433"/>
        <end position="449"/>
    </location>
</feature>
<evidence type="ECO:0000256" key="7">
    <source>
        <dbReference type="SAM" id="MobiDB-lite"/>
    </source>
</evidence>
<accession>A0ABW4Q0N9</accession>
<comment type="subcellular location">
    <subcellularLocation>
        <location evidence="1">Cell membrane</location>
        <topology evidence="1">Multi-pass membrane protein</topology>
    </subcellularLocation>
</comment>
<feature type="compositionally biased region" description="Low complexity" evidence="7">
    <location>
        <begin position="398"/>
        <end position="415"/>
    </location>
</feature>
<evidence type="ECO:0000256" key="8">
    <source>
        <dbReference type="SAM" id="Phobius"/>
    </source>
</evidence>
<dbReference type="InterPro" id="IPR000253">
    <property type="entry name" value="FHA_dom"/>
</dbReference>
<dbReference type="RefSeq" id="WP_343906581.1">
    <property type="nucleotide sequence ID" value="NZ_BAAAIS010000012.1"/>
</dbReference>
<keyword evidence="3" id="KW-0597">Phosphoprotein</keyword>
<evidence type="ECO:0000256" key="3">
    <source>
        <dbReference type="ARBA" id="ARBA00022553"/>
    </source>
</evidence>
<evidence type="ECO:0000256" key="2">
    <source>
        <dbReference type="ARBA" id="ARBA00022475"/>
    </source>
</evidence>
<feature type="transmembrane region" description="Helical" evidence="8">
    <location>
        <begin position="181"/>
        <end position="205"/>
    </location>
</feature>
<dbReference type="PANTHER" id="PTHR36115:SF6">
    <property type="entry name" value="PROLINE-RICH ANTIGEN HOMOLOG"/>
    <property type="match status" value="1"/>
</dbReference>
<dbReference type="InterPro" id="IPR008984">
    <property type="entry name" value="SMAD_FHA_dom_sf"/>
</dbReference>